<feature type="region of interest" description="Disordered" evidence="1">
    <location>
        <begin position="70"/>
        <end position="100"/>
    </location>
</feature>
<proteinExistence type="predicted"/>
<evidence type="ECO:0000256" key="2">
    <source>
        <dbReference type="SAM" id="SignalP"/>
    </source>
</evidence>
<keyword evidence="2" id="KW-0732">Signal</keyword>
<feature type="compositionally biased region" description="Basic residues" evidence="1">
    <location>
        <begin position="73"/>
        <end position="98"/>
    </location>
</feature>
<evidence type="ECO:0000256" key="1">
    <source>
        <dbReference type="SAM" id="MobiDB-lite"/>
    </source>
</evidence>
<evidence type="ECO:0000313" key="3">
    <source>
        <dbReference type="EMBL" id="MFC5069838.1"/>
    </source>
</evidence>
<feature type="chain" id="PRO_5046202898" evidence="2">
    <location>
        <begin position="20"/>
        <end position="390"/>
    </location>
</feature>
<evidence type="ECO:0000313" key="4">
    <source>
        <dbReference type="Proteomes" id="UP001595796"/>
    </source>
</evidence>
<dbReference type="EMBL" id="JBHSJF010000008">
    <property type="protein sequence ID" value="MFC5069838.1"/>
    <property type="molecule type" value="Genomic_DNA"/>
</dbReference>
<comment type="caution">
    <text evidence="3">The sequence shown here is derived from an EMBL/GenBank/DDBJ whole genome shotgun (WGS) entry which is preliminary data.</text>
</comment>
<reference evidence="4" key="1">
    <citation type="journal article" date="2019" name="Int. J. Syst. Evol. Microbiol.">
        <title>The Global Catalogue of Microorganisms (GCM) 10K type strain sequencing project: providing services to taxonomists for standard genome sequencing and annotation.</title>
        <authorList>
            <consortium name="The Broad Institute Genomics Platform"/>
            <consortium name="The Broad Institute Genome Sequencing Center for Infectious Disease"/>
            <person name="Wu L."/>
            <person name="Ma J."/>
        </authorList>
    </citation>
    <scope>NUCLEOTIDE SEQUENCE [LARGE SCALE GENOMIC DNA]</scope>
    <source>
        <strain evidence="4">CGMCC 1.16444</strain>
    </source>
</reference>
<organism evidence="3 4">
    <name type="scientific">Flaviflagellibacter deserti</name>
    <dbReference type="NCBI Taxonomy" id="2267266"/>
    <lineage>
        <taxon>Bacteria</taxon>
        <taxon>Pseudomonadati</taxon>
        <taxon>Pseudomonadota</taxon>
        <taxon>Alphaproteobacteria</taxon>
        <taxon>Hyphomicrobiales</taxon>
        <taxon>Flaviflagellibacter</taxon>
    </lineage>
</organism>
<accession>A0ABV9Z7E4</accession>
<gene>
    <name evidence="3" type="ORF">ACFPFW_17625</name>
</gene>
<sequence>MITTRPAMILSCAACIAFAVAPLRVDVSTRALELAGAFAATAKPAAPAKAAAQAKPATAAKPAAKAATAKPVAKGKKVAKAKSKKSKKFAKGRNRGKGKPAAVAALPLDRLDAAQVEPNMVKDAGAKSAIELLASYKRAVNEGDLETAAVLLRVTSGHRLTHEIVSQANELLGVTLDGDDREVLVQLSGSPRTAEVANAVAPKAEAAGATTFKGRIGAVHAAANAAPRTSALDCLAAYKRAVETGRSDSAGIALAAAIRKPVDEPTVHEANELLGLAASQVNIPEVTSSGRSAATPVEPAVAPAPVAPIPAAPVTDPVPETEAVPSLVPLLPSSFELAPAPAPLMSAMTDLLSPAPIYEPAVQEAQAAMAAATSVSDSVPMPIPAPKRKR</sequence>
<dbReference type="RefSeq" id="WP_114957842.1">
    <property type="nucleotide sequence ID" value="NZ_JBHSJF010000008.1"/>
</dbReference>
<name>A0ABV9Z7E4_9HYPH</name>
<dbReference type="Proteomes" id="UP001595796">
    <property type="component" value="Unassembled WGS sequence"/>
</dbReference>
<protein>
    <submittedName>
        <fullName evidence="3">Uncharacterized protein</fullName>
    </submittedName>
</protein>
<feature type="signal peptide" evidence="2">
    <location>
        <begin position="1"/>
        <end position="19"/>
    </location>
</feature>
<keyword evidence="4" id="KW-1185">Reference proteome</keyword>